<dbReference type="Proteomes" id="UP000076794">
    <property type="component" value="Chromosome"/>
</dbReference>
<dbReference type="EMBL" id="CP014209">
    <property type="protein sequence ID" value="ANC29702.1"/>
    <property type="molecule type" value="Genomic_DNA"/>
</dbReference>
<keyword evidence="3" id="KW-1185">Reference proteome</keyword>
<protein>
    <recommendedName>
        <fullName evidence="1">DUF6602 domain-containing protein</fullName>
    </recommendedName>
</protein>
<dbReference type="PATRIC" id="fig|1300344.3.peg.104"/>
<feature type="domain" description="DUF6602" evidence="1">
    <location>
        <begin position="27"/>
        <end position="128"/>
    </location>
</feature>
<organism evidence="2 3">
    <name type="scientific">Isoptericola dokdonensis DS-3</name>
    <dbReference type="NCBI Taxonomy" id="1300344"/>
    <lineage>
        <taxon>Bacteria</taxon>
        <taxon>Bacillati</taxon>
        <taxon>Actinomycetota</taxon>
        <taxon>Actinomycetes</taxon>
        <taxon>Micrococcales</taxon>
        <taxon>Promicromonosporaceae</taxon>
        <taxon>Isoptericola</taxon>
    </lineage>
</organism>
<sequence length="255" mass="27785">MAEPFDLGKAFGAKQEHMLTGLGLMPSFTDHPTSKGDATEGQWITVLQEFLPRRYGVGRVFAIDSRGGQSQQIDLAIYDQQYSPLFFEQEGLRFVPVESIYAVFEVKPTLNKAYVEYARTKIASVRSLHRTTVPIRHAGGEYPAQDPASKPIIGGILATDSEWTDLSSAAARDAILAGDAAESLDFAIAVRHSAAERVQGELHFAPTGQHLIWFAVQLFQRLAKIGTVLALDLDAYAIPIRSGQDIAVSDDIGPA</sequence>
<name>A0A168E7T8_9MICO</name>
<dbReference type="AlphaFoldDB" id="A0A168E7T8"/>
<evidence type="ECO:0000259" key="1">
    <source>
        <dbReference type="Pfam" id="PF20247"/>
    </source>
</evidence>
<accession>A0A168E7T8</accession>
<dbReference type="InterPro" id="IPR046537">
    <property type="entry name" value="DUF6602"/>
</dbReference>
<dbReference type="OrthoDB" id="3765434at2"/>
<proteinExistence type="predicted"/>
<gene>
    <name evidence="2" type="ORF">I598_0109</name>
</gene>
<evidence type="ECO:0000313" key="2">
    <source>
        <dbReference type="EMBL" id="ANC29702.1"/>
    </source>
</evidence>
<dbReference type="CDD" id="cd21411">
    <property type="entry name" value="NucC"/>
    <property type="match status" value="1"/>
</dbReference>
<dbReference type="Pfam" id="PF20247">
    <property type="entry name" value="DUF6602"/>
    <property type="match status" value="1"/>
</dbReference>
<dbReference type="RefSeq" id="WP_068200280.1">
    <property type="nucleotide sequence ID" value="NZ_CP014209.1"/>
</dbReference>
<evidence type="ECO:0000313" key="3">
    <source>
        <dbReference type="Proteomes" id="UP000076794"/>
    </source>
</evidence>
<dbReference type="STRING" id="1300344.I598_0109"/>
<dbReference type="KEGG" id="ido:I598_0109"/>
<reference evidence="2 3" key="1">
    <citation type="submission" date="2016-01" db="EMBL/GenBank/DDBJ databases">
        <title>Complete genome sequence of a soil Actinobacterium, Isoptericola dokdonensis DS-3.</title>
        <authorList>
            <person name="Kwon S.-K."/>
            <person name="Kim J.F."/>
        </authorList>
    </citation>
    <scope>NUCLEOTIDE SEQUENCE [LARGE SCALE GENOMIC DNA]</scope>
    <source>
        <strain evidence="2 3">DS-3</strain>
    </source>
</reference>